<evidence type="ECO:0000256" key="1">
    <source>
        <dbReference type="SAM" id="MobiDB-lite"/>
    </source>
</evidence>
<feature type="region of interest" description="Disordered" evidence="1">
    <location>
        <begin position="28"/>
        <end position="52"/>
    </location>
</feature>
<dbReference type="Proteomes" id="UP000794436">
    <property type="component" value="Unassembled WGS sequence"/>
</dbReference>
<dbReference type="EMBL" id="SPLM01000005">
    <property type="protein sequence ID" value="TMW67244.1"/>
    <property type="molecule type" value="Genomic_DNA"/>
</dbReference>
<gene>
    <name evidence="2" type="ORF">Poli38472_012360</name>
</gene>
<reference evidence="2" key="1">
    <citation type="submission" date="2019-03" db="EMBL/GenBank/DDBJ databases">
        <title>Long read genome sequence of the mycoparasitic Pythium oligandrum ATCC 38472 isolated from sugarbeet rhizosphere.</title>
        <authorList>
            <person name="Gaulin E."/>
        </authorList>
    </citation>
    <scope>NUCLEOTIDE SEQUENCE</scope>
    <source>
        <strain evidence="2">ATCC 38472_TT</strain>
    </source>
</reference>
<dbReference type="AlphaFoldDB" id="A0A8K1FNE7"/>
<protein>
    <submittedName>
        <fullName evidence="2">Uncharacterized protein</fullName>
    </submittedName>
</protein>
<dbReference type="OrthoDB" id="103937at2759"/>
<proteinExistence type="predicted"/>
<evidence type="ECO:0000313" key="3">
    <source>
        <dbReference type="Proteomes" id="UP000794436"/>
    </source>
</evidence>
<name>A0A8K1FNE7_PYTOL</name>
<keyword evidence="3" id="KW-1185">Reference proteome</keyword>
<comment type="caution">
    <text evidence="2">The sequence shown here is derived from an EMBL/GenBank/DDBJ whole genome shotgun (WGS) entry which is preliminary data.</text>
</comment>
<accession>A0A8K1FNE7</accession>
<evidence type="ECO:0000313" key="2">
    <source>
        <dbReference type="EMBL" id="TMW67244.1"/>
    </source>
</evidence>
<sequence>MADLSALFSLDAQSISAQTLAMYSPGADVTDAGRSSSESEGERVRRVPRKKPKTTYYARKDEIVELQEQIKALATQLNELKATQPVETQAMDASVQQNGVIRRGMLETDLVLARVQSELSNHAAKLPQNPLRTFIHLVADPEARQHTLQALWKPMIDDAMRFMAKRAALLDHRRAYQQSEVFRGDDGLHVCVQNDVTPFKGLTSVKDVFDDFLLTSSQYDFTMAEHLGITAVRQADDDGDPLAYSYRFFATTPEGIDLEKNTALFRAFLPDGSEHLAGPHGIIVMDAVDVDDLHPHASLDRVRNEYSSAVLVYSSPPLRPGDEPIVSIVRWSFARLHLPRNGMSSQKEERLLELIPRMSDITRRVVRQYVSRRGQSTPCL</sequence>
<organism evidence="2 3">
    <name type="scientific">Pythium oligandrum</name>
    <name type="common">Mycoparasitic fungus</name>
    <dbReference type="NCBI Taxonomy" id="41045"/>
    <lineage>
        <taxon>Eukaryota</taxon>
        <taxon>Sar</taxon>
        <taxon>Stramenopiles</taxon>
        <taxon>Oomycota</taxon>
        <taxon>Peronosporomycetes</taxon>
        <taxon>Pythiales</taxon>
        <taxon>Pythiaceae</taxon>
        <taxon>Pythium</taxon>
    </lineage>
</organism>